<accession>A0A6A7BPD5</accession>
<dbReference type="Proteomes" id="UP000799421">
    <property type="component" value="Unassembled WGS sequence"/>
</dbReference>
<keyword evidence="4" id="KW-1185">Reference proteome</keyword>
<name>A0A6A7BPD5_9PEZI</name>
<proteinExistence type="predicted"/>
<keyword evidence="2" id="KW-0732">Signal</keyword>
<reference evidence="3" key="1">
    <citation type="journal article" date="2020" name="Stud. Mycol.">
        <title>101 Dothideomycetes genomes: a test case for predicting lifestyles and emergence of pathogens.</title>
        <authorList>
            <person name="Haridas S."/>
            <person name="Albert R."/>
            <person name="Binder M."/>
            <person name="Bloem J."/>
            <person name="Labutti K."/>
            <person name="Salamov A."/>
            <person name="Andreopoulos B."/>
            <person name="Baker S."/>
            <person name="Barry K."/>
            <person name="Bills G."/>
            <person name="Bluhm B."/>
            <person name="Cannon C."/>
            <person name="Castanera R."/>
            <person name="Culley D."/>
            <person name="Daum C."/>
            <person name="Ezra D."/>
            <person name="Gonzalez J."/>
            <person name="Henrissat B."/>
            <person name="Kuo A."/>
            <person name="Liang C."/>
            <person name="Lipzen A."/>
            <person name="Lutzoni F."/>
            <person name="Magnuson J."/>
            <person name="Mondo S."/>
            <person name="Nolan M."/>
            <person name="Ohm R."/>
            <person name="Pangilinan J."/>
            <person name="Park H.-J."/>
            <person name="Ramirez L."/>
            <person name="Alfaro M."/>
            <person name="Sun H."/>
            <person name="Tritt A."/>
            <person name="Yoshinaga Y."/>
            <person name="Zwiers L.-H."/>
            <person name="Turgeon B."/>
            <person name="Goodwin S."/>
            <person name="Spatafora J."/>
            <person name="Crous P."/>
            <person name="Grigoriev I."/>
        </authorList>
    </citation>
    <scope>NUCLEOTIDE SEQUENCE</scope>
    <source>
        <strain evidence="3">CBS 480.64</strain>
    </source>
</reference>
<sequence>MEGSDMRNAMLAIIGAFALAGCSKSVEGTYNMVNGPVPGVVATFGDKTFSLSSGASGSYEVSGDTVILSGNSLGGTYKIDGGKLVGDRFSFVPRDPNDKSPINLGPRSSGSMSTTGGKAF</sequence>
<evidence type="ECO:0000256" key="2">
    <source>
        <dbReference type="SAM" id="SignalP"/>
    </source>
</evidence>
<feature type="region of interest" description="Disordered" evidence="1">
    <location>
        <begin position="92"/>
        <end position="120"/>
    </location>
</feature>
<feature type="compositionally biased region" description="Polar residues" evidence="1">
    <location>
        <begin position="106"/>
        <end position="120"/>
    </location>
</feature>
<dbReference type="EMBL" id="MU006060">
    <property type="protein sequence ID" value="KAF2857174.1"/>
    <property type="molecule type" value="Genomic_DNA"/>
</dbReference>
<dbReference type="PROSITE" id="PS51257">
    <property type="entry name" value="PROKAR_LIPOPROTEIN"/>
    <property type="match status" value="1"/>
</dbReference>
<organism evidence="3 4">
    <name type="scientific">Piedraia hortae CBS 480.64</name>
    <dbReference type="NCBI Taxonomy" id="1314780"/>
    <lineage>
        <taxon>Eukaryota</taxon>
        <taxon>Fungi</taxon>
        <taxon>Dikarya</taxon>
        <taxon>Ascomycota</taxon>
        <taxon>Pezizomycotina</taxon>
        <taxon>Dothideomycetes</taxon>
        <taxon>Dothideomycetidae</taxon>
        <taxon>Capnodiales</taxon>
        <taxon>Piedraiaceae</taxon>
        <taxon>Piedraia</taxon>
    </lineage>
</organism>
<dbReference type="AlphaFoldDB" id="A0A6A7BPD5"/>
<feature type="chain" id="PRO_5025531201" evidence="2">
    <location>
        <begin position="29"/>
        <end position="120"/>
    </location>
</feature>
<evidence type="ECO:0000256" key="1">
    <source>
        <dbReference type="SAM" id="MobiDB-lite"/>
    </source>
</evidence>
<evidence type="ECO:0000313" key="4">
    <source>
        <dbReference type="Proteomes" id="UP000799421"/>
    </source>
</evidence>
<evidence type="ECO:0000313" key="3">
    <source>
        <dbReference type="EMBL" id="KAF2857174.1"/>
    </source>
</evidence>
<protein>
    <submittedName>
        <fullName evidence="3">Uncharacterized protein</fullName>
    </submittedName>
</protein>
<gene>
    <name evidence="3" type="ORF">K470DRAFT_273489</name>
</gene>
<feature type="signal peptide" evidence="2">
    <location>
        <begin position="1"/>
        <end position="28"/>
    </location>
</feature>